<dbReference type="GO" id="GO:0000976">
    <property type="term" value="F:transcription cis-regulatory region binding"/>
    <property type="evidence" value="ECO:0007669"/>
    <property type="project" value="TreeGrafter"/>
</dbReference>
<feature type="binding site" evidence="7">
    <location>
        <position position="137"/>
    </location>
    <ligand>
        <name>Zn(2+)</name>
        <dbReference type="ChEBI" id="CHEBI:29105"/>
    </ligand>
</feature>
<evidence type="ECO:0000313" key="9">
    <source>
        <dbReference type="EMBL" id="VFB16160.1"/>
    </source>
</evidence>
<organism evidence="9 10">
    <name type="scientific">Urinicoccus massiliensis</name>
    <dbReference type="NCBI Taxonomy" id="1723382"/>
    <lineage>
        <taxon>Bacteria</taxon>
        <taxon>Bacillati</taxon>
        <taxon>Bacillota</taxon>
        <taxon>Tissierellia</taxon>
        <taxon>Tissierellales</taxon>
        <taxon>Peptoniphilaceae</taxon>
        <taxon>Urinicoccus</taxon>
    </lineage>
</organism>
<keyword evidence="4" id="KW-0805">Transcription regulation</keyword>
<dbReference type="InterPro" id="IPR043135">
    <property type="entry name" value="Fur_C"/>
</dbReference>
<dbReference type="Proteomes" id="UP000377798">
    <property type="component" value="Unassembled WGS sequence"/>
</dbReference>
<dbReference type="CDD" id="cd07153">
    <property type="entry name" value="Fur_like"/>
    <property type="match status" value="1"/>
</dbReference>
<feature type="binding site" evidence="8">
    <location>
        <position position="126"/>
    </location>
    <ligand>
        <name>Fe cation</name>
        <dbReference type="ChEBI" id="CHEBI:24875"/>
    </ligand>
</feature>
<keyword evidence="6" id="KW-0804">Transcription</keyword>
<keyword evidence="5" id="KW-0238">DNA-binding</keyword>
<dbReference type="EMBL" id="CAACYI010000001">
    <property type="protein sequence ID" value="VFB16160.1"/>
    <property type="molecule type" value="Genomic_DNA"/>
</dbReference>
<comment type="cofactor">
    <cofactor evidence="8">
        <name>Mn(2+)</name>
        <dbReference type="ChEBI" id="CHEBI:29035"/>
    </cofactor>
    <cofactor evidence="8">
        <name>Fe(2+)</name>
        <dbReference type="ChEBI" id="CHEBI:29033"/>
    </cofactor>
    <text evidence="8">Binds 1 Mn(2+) or Fe(2+) ion per subunit.</text>
</comment>
<keyword evidence="2" id="KW-0678">Repressor</keyword>
<evidence type="ECO:0000256" key="5">
    <source>
        <dbReference type="ARBA" id="ARBA00023125"/>
    </source>
</evidence>
<dbReference type="InterPro" id="IPR036388">
    <property type="entry name" value="WH-like_DNA-bd_sf"/>
</dbReference>
<feature type="binding site" evidence="7">
    <location>
        <position position="97"/>
    </location>
    <ligand>
        <name>Zn(2+)</name>
        <dbReference type="ChEBI" id="CHEBI:29105"/>
    </ligand>
</feature>
<dbReference type="PANTHER" id="PTHR33202">
    <property type="entry name" value="ZINC UPTAKE REGULATION PROTEIN"/>
    <property type="match status" value="1"/>
</dbReference>
<dbReference type="GO" id="GO:0045892">
    <property type="term" value="P:negative regulation of DNA-templated transcription"/>
    <property type="evidence" value="ECO:0007669"/>
    <property type="project" value="TreeGrafter"/>
</dbReference>
<dbReference type="InterPro" id="IPR002481">
    <property type="entry name" value="FUR"/>
</dbReference>
<dbReference type="GO" id="GO:0003700">
    <property type="term" value="F:DNA-binding transcription factor activity"/>
    <property type="evidence" value="ECO:0007669"/>
    <property type="project" value="InterPro"/>
</dbReference>
<dbReference type="SUPFAM" id="SSF46785">
    <property type="entry name" value="Winged helix' DNA-binding domain"/>
    <property type="match status" value="1"/>
</dbReference>
<keyword evidence="3 7" id="KW-0862">Zinc</keyword>
<name>A0A8H2MEF1_9FIRM</name>
<accession>A0A8H2MEF1</accession>
<dbReference type="Gene3D" id="1.10.10.10">
    <property type="entry name" value="Winged helix-like DNA-binding domain superfamily/Winged helix DNA-binding domain"/>
    <property type="match status" value="1"/>
</dbReference>
<reference evidence="9 10" key="1">
    <citation type="submission" date="2019-02" db="EMBL/GenBank/DDBJ databases">
        <authorList>
            <consortium name="Pathogen Informatics"/>
        </authorList>
    </citation>
    <scope>NUCLEOTIDE SEQUENCE [LARGE SCALE GENOMIC DNA]</scope>
    <source>
        <strain evidence="9 10">3012STDY7089603</strain>
    </source>
</reference>
<evidence type="ECO:0000256" key="1">
    <source>
        <dbReference type="ARBA" id="ARBA00007957"/>
    </source>
</evidence>
<dbReference type="InterPro" id="IPR036390">
    <property type="entry name" value="WH_DNA-bd_sf"/>
</dbReference>
<dbReference type="AlphaFoldDB" id="A0A8H2MEF1"/>
<comment type="caution">
    <text evidence="9">The sequence shown here is derived from an EMBL/GenBank/DDBJ whole genome shotgun (WGS) entry which is preliminary data.</text>
</comment>
<evidence type="ECO:0000256" key="6">
    <source>
        <dbReference type="ARBA" id="ARBA00023163"/>
    </source>
</evidence>
<dbReference type="GO" id="GO:1900376">
    <property type="term" value="P:regulation of secondary metabolite biosynthetic process"/>
    <property type="evidence" value="ECO:0007669"/>
    <property type="project" value="TreeGrafter"/>
</dbReference>
<evidence type="ECO:0000256" key="7">
    <source>
        <dbReference type="PIRSR" id="PIRSR602481-1"/>
    </source>
</evidence>
<feature type="binding site" evidence="7">
    <location>
        <position position="134"/>
    </location>
    <ligand>
        <name>Zn(2+)</name>
        <dbReference type="ChEBI" id="CHEBI:29105"/>
    </ligand>
</feature>
<dbReference type="Gene3D" id="3.30.1490.190">
    <property type="match status" value="1"/>
</dbReference>
<evidence type="ECO:0000313" key="10">
    <source>
        <dbReference type="Proteomes" id="UP000377798"/>
    </source>
</evidence>
<comment type="cofactor">
    <cofactor evidence="7">
        <name>Zn(2+)</name>
        <dbReference type="ChEBI" id="CHEBI:29105"/>
    </cofactor>
    <text evidence="7">Binds 1 zinc ion per subunit.</text>
</comment>
<protein>
    <submittedName>
        <fullName evidence="9">Zinc-specific metallo-regulatory protein</fullName>
    </submittedName>
</protein>
<dbReference type="RefSeq" id="WP_131748678.1">
    <property type="nucleotide sequence ID" value="NZ_CAACYI010000001.1"/>
</dbReference>
<dbReference type="GO" id="GO:0008270">
    <property type="term" value="F:zinc ion binding"/>
    <property type="evidence" value="ECO:0007669"/>
    <property type="project" value="TreeGrafter"/>
</dbReference>
<feature type="binding site" evidence="7">
    <location>
        <position position="94"/>
    </location>
    <ligand>
        <name>Zn(2+)</name>
        <dbReference type="ChEBI" id="CHEBI:29105"/>
    </ligand>
</feature>
<evidence type="ECO:0000256" key="4">
    <source>
        <dbReference type="ARBA" id="ARBA00023015"/>
    </source>
</evidence>
<feature type="binding site" evidence="8">
    <location>
        <position position="88"/>
    </location>
    <ligand>
        <name>Fe cation</name>
        <dbReference type="ChEBI" id="CHEBI:24875"/>
    </ligand>
</feature>
<dbReference type="PANTHER" id="PTHR33202:SF7">
    <property type="entry name" value="FERRIC UPTAKE REGULATION PROTEIN"/>
    <property type="match status" value="1"/>
</dbReference>
<keyword evidence="10" id="KW-1185">Reference proteome</keyword>
<gene>
    <name evidence="9" type="primary">zur</name>
    <name evidence="9" type="ORF">NCTC13150_00677</name>
</gene>
<evidence type="ECO:0000256" key="2">
    <source>
        <dbReference type="ARBA" id="ARBA00022491"/>
    </source>
</evidence>
<evidence type="ECO:0000256" key="3">
    <source>
        <dbReference type="ARBA" id="ARBA00022833"/>
    </source>
</evidence>
<sequence>MTENLLENLLRKNGLKVTKGRKEVLRLMEKRKDEPMKAEQVYDLVPREICSSLSTVYRILNQLSQKGLLKSTLYQNGIMYYQYNSGEHRHYIVCSKCGKVAALENCPMDAFDNYIRKDTGFDITGHVFELTGLCPDCKEKLKSGK</sequence>
<comment type="similarity">
    <text evidence="1">Belongs to the Fur family.</text>
</comment>
<keyword evidence="7" id="KW-0479">Metal-binding</keyword>
<evidence type="ECO:0000256" key="8">
    <source>
        <dbReference type="PIRSR" id="PIRSR602481-2"/>
    </source>
</evidence>
<proteinExistence type="inferred from homology"/>
<dbReference type="Pfam" id="PF01475">
    <property type="entry name" value="FUR"/>
    <property type="match status" value="1"/>
</dbReference>
<keyword evidence="8" id="KW-0408">Iron</keyword>